<dbReference type="PANTHER" id="PTHR43377">
    <property type="entry name" value="BILIVERDIN REDUCTASE A"/>
    <property type="match status" value="1"/>
</dbReference>
<dbReference type="SUPFAM" id="SSF55347">
    <property type="entry name" value="Glyceraldehyde-3-phosphate dehydrogenase-like, C-terminal domain"/>
    <property type="match status" value="1"/>
</dbReference>
<keyword evidence="5" id="KW-1185">Reference proteome</keyword>
<protein>
    <recommendedName>
        <fullName evidence="6">Oxidoreductase</fullName>
    </recommendedName>
</protein>
<comment type="similarity">
    <text evidence="1">Belongs to the Gfo/Idh/MocA family.</text>
</comment>
<evidence type="ECO:0000313" key="4">
    <source>
        <dbReference type="EMBL" id="KAK3270921.1"/>
    </source>
</evidence>
<sequence>MSQIANIALLGAGWWAQGWHLPHLKANPKAVIAAIVEPAKQPRSTLVSDMDSFEQLSARYNAPVFESFDALLASPLRERLDGVLIAAPHAAHFELGVKAINAGLHVFMEKPMTTDLVQAQKLAAAACATDKIFMVNNTANWRPCTRAAREMVENGDIGEVRHVCAFFAANLGWLFNDPANAGWVQPTQNMKGNGFGWGQFSHTMAWIFMVSGLTPTSVFAFAKGSEITGADMYDAVTILCTNGATVSVSGVAAIPGTSKHIDNRIIGSEGMISYCGRAIDGALGKSEECPGQLELTRFDGKDRVIKKFEFENLDQEGTGPESLNEFINGCLGEPFYQGVGAEVGLAAVATIDAMYRSIESGKAEPTYLQ</sequence>
<dbReference type="SUPFAM" id="SSF51735">
    <property type="entry name" value="NAD(P)-binding Rossmann-fold domains"/>
    <property type="match status" value="1"/>
</dbReference>
<dbReference type="AlphaFoldDB" id="A0AAE0G4T2"/>
<dbReference type="InterPro" id="IPR036291">
    <property type="entry name" value="NAD(P)-bd_dom_sf"/>
</dbReference>
<accession>A0AAE0G4T2</accession>
<evidence type="ECO:0000259" key="3">
    <source>
        <dbReference type="Pfam" id="PF22725"/>
    </source>
</evidence>
<name>A0AAE0G4T2_9CHLO</name>
<feature type="domain" description="Gfo/Idh/MocA-like oxidoreductase N-terminal" evidence="2">
    <location>
        <begin position="6"/>
        <end position="136"/>
    </location>
</feature>
<comment type="caution">
    <text evidence="4">The sequence shown here is derived from an EMBL/GenBank/DDBJ whole genome shotgun (WGS) entry which is preliminary data.</text>
</comment>
<dbReference type="Gene3D" id="3.40.50.720">
    <property type="entry name" value="NAD(P)-binding Rossmann-like Domain"/>
    <property type="match status" value="1"/>
</dbReference>
<dbReference type="InterPro" id="IPR000683">
    <property type="entry name" value="Gfo/Idh/MocA-like_OxRdtase_N"/>
</dbReference>
<dbReference type="Pfam" id="PF01408">
    <property type="entry name" value="GFO_IDH_MocA"/>
    <property type="match status" value="1"/>
</dbReference>
<dbReference type="InterPro" id="IPR055170">
    <property type="entry name" value="GFO_IDH_MocA-like_dom"/>
</dbReference>
<evidence type="ECO:0008006" key="6">
    <source>
        <dbReference type="Google" id="ProtNLM"/>
    </source>
</evidence>
<dbReference type="PANTHER" id="PTHR43377:SF1">
    <property type="entry name" value="BILIVERDIN REDUCTASE A"/>
    <property type="match status" value="1"/>
</dbReference>
<organism evidence="4 5">
    <name type="scientific">Cymbomonas tetramitiformis</name>
    <dbReference type="NCBI Taxonomy" id="36881"/>
    <lineage>
        <taxon>Eukaryota</taxon>
        <taxon>Viridiplantae</taxon>
        <taxon>Chlorophyta</taxon>
        <taxon>Pyramimonadophyceae</taxon>
        <taxon>Pyramimonadales</taxon>
        <taxon>Pyramimonadaceae</taxon>
        <taxon>Cymbomonas</taxon>
    </lineage>
</organism>
<dbReference type="Gene3D" id="3.30.360.10">
    <property type="entry name" value="Dihydrodipicolinate Reductase, domain 2"/>
    <property type="match status" value="1"/>
</dbReference>
<proteinExistence type="inferred from homology"/>
<evidence type="ECO:0000259" key="2">
    <source>
        <dbReference type="Pfam" id="PF01408"/>
    </source>
</evidence>
<dbReference type="GO" id="GO:0000166">
    <property type="term" value="F:nucleotide binding"/>
    <property type="evidence" value="ECO:0007669"/>
    <property type="project" value="InterPro"/>
</dbReference>
<dbReference type="Proteomes" id="UP001190700">
    <property type="component" value="Unassembled WGS sequence"/>
</dbReference>
<evidence type="ECO:0000256" key="1">
    <source>
        <dbReference type="ARBA" id="ARBA00010928"/>
    </source>
</evidence>
<evidence type="ECO:0000313" key="5">
    <source>
        <dbReference type="Proteomes" id="UP001190700"/>
    </source>
</evidence>
<dbReference type="Pfam" id="PF22725">
    <property type="entry name" value="GFO_IDH_MocA_C3"/>
    <property type="match status" value="1"/>
</dbReference>
<dbReference type="InterPro" id="IPR051450">
    <property type="entry name" value="Gfo/Idh/MocA_Oxidoreductases"/>
</dbReference>
<reference evidence="4 5" key="1">
    <citation type="journal article" date="2015" name="Genome Biol. Evol.">
        <title>Comparative Genomics of a Bacterivorous Green Alga Reveals Evolutionary Causalities and Consequences of Phago-Mixotrophic Mode of Nutrition.</title>
        <authorList>
            <person name="Burns J.A."/>
            <person name="Paasch A."/>
            <person name="Narechania A."/>
            <person name="Kim E."/>
        </authorList>
    </citation>
    <scope>NUCLEOTIDE SEQUENCE [LARGE SCALE GENOMIC DNA]</scope>
    <source>
        <strain evidence="4 5">PLY_AMNH</strain>
    </source>
</reference>
<gene>
    <name evidence="4" type="ORF">CYMTET_20705</name>
</gene>
<feature type="domain" description="GFO/IDH/MocA-like oxidoreductase" evidence="3">
    <location>
        <begin position="146"/>
        <end position="272"/>
    </location>
</feature>
<dbReference type="EMBL" id="LGRX02010130">
    <property type="protein sequence ID" value="KAK3270921.1"/>
    <property type="molecule type" value="Genomic_DNA"/>
</dbReference>